<feature type="transmembrane region" description="Helical" evidence="1">
    <location>
        <begin position="85"/>
        <end position="105"/>
    </location>
</feature>
<feature type="transmembrane region" description="Helical" evidence="1">
    <location>
        <begin position="43"/>
        <end position="65"/>
    </location>
</feature>
<organism evidence="2 3">
    <name type="scientific">Frankia umida</name>
    <dbReference type="NCBI Taxonomy" id="573489"/>
    <lineage>
        <taxon>Bacteria</taxon>
        <taxon>Bacillati</taxon>
        <taxon>Actinomycetota</taxon>
        <taxon>Actinomycetes</taxon>
        <taxon>Frankiales</taxon>
        <taxon>Frankiaceae</taxon>
        <taxon>Frankia</taxon>
    </lineage>
</organism>
<protein>
    <recommendedName>
        <fullName evidence="4">Integral membrane protein</fullName>
    </recommendedName>
</protein>
<keyword evidence="1" id="KW-0472">Membrane</keyword>
<sequence length="153" mass="15469">MPHPGAFGLLLTLHVVLALFLLGPLALVCVTAPVLLRAVPGPLPVLLLATRLVRVLAAASLLIVLTGVGLVHQGSFGSVRSLGDGWLLGSLLLWALGCASCLGLVAPGMSRAITEVEAGGDARRRIAGVAVGAATSTLCWLLVASLMVIKPGA</sequence>
<dbReference type="Proteomes" id="UP001201873">
    <property type="component" value="Unassembled WGS sequence"/>
</dbReference>
<evidence type="ECO:0000313" key="3">
    <source>
        <dbReference type="Proteomes" id="UP001201873"/>
    </source>
</evidence>
<accession>A0ABT0K082</accession>
<dbReference type="RefSeq" id="WP_163547563.1">
    <property type="nucleotide sequence ID" value="NZ_JALKFT010000015.1"/>
</dbReference>
<feature type="transmembrane region" description="Helical" evidence="1">
    <location>
        <begin position="126"/>
        <end position="149"/>
    </location>
</feature>
<gene>
    <name evidence="2" type="ORF">MXD59_15675</name>
</gene>
<evidence type="ECO:0008006" key="4">
    <source>
        <dbReference type="Google" id="ProtNLM"/>
    </source>
</evidence>
<feature type="transmembrane region" description="Helical" evidence="1">
    <location>
        <begin position="6"/>
        <end position="36"/>
    </location>
</feature>
<dbReference type="EMBL" id="JALKFT010000015">
    <property type="protein sequence ID" value="MCK9877198.1"/>
    <property type="molecule type" value="Genomic_DNA"/>
</dbReference>
<reference evidence="2 3" key="1">
    <citation type="submission" date="2022-04" db="EMBL/GenBank/DDBJ databases">
        <title>Genome diversity in the genus Frankia.</title>
        <authorList>
            <person name="Carlos-Shanley C."/>
            <person name="Hahn D."/>
        </authorList>
    </citation>
    <scope>NUCLEOTIDE SEQUENCE [LARGE SCALE GENOMIC DNA]</scope>
    <source>
        <strain evidence="2 3">Ag45/Mut15</strain>
    </source>
</reference>
<comment type="caution">
    <text evidence="2">The sequence shown here is derived from an EMBL/GenBank/DDBJ whole genome shotgun (WGS) entry which is preliminary data.</text>
</comment>
<keyword evidence="1" id="KW-1133">Transmembrane helix</keyword>
<keyword evidence="3" id="KW-1185">Reference proteome</keyword>
<name>A0ABT0K082_9ACTN</name>
<evidence type="ECO:0000313" key="2">
    <source>
        <dbReference type="EMBL" id="MCK9877198.1"/>
    </source>
</evidence>
<proteinExistence type="predicted"/>
<evidence type="ECO:0000256" key="1">
    <source>
        <dbReference type="SAM" id="Phobius"/>
    </source>
</evidence>
<keyword evidence="1" id="KW-0812">Transmembrane</keyword>